<keyword evidence="2" id="KW-0749">Sporulation</keyword>
<comment type="caution">
    <text evidence="3">The sequence shown here is derived from an EMBL/GenBank/DDBJ whole genome shotgun (WGS) entry which is preliminary data.</text>
</comment>
<organism evidence="3 4">
    <name type="scientific">Aneurinibacillus danicus</name>
    <dbReference type="NCBI Taxonomy" id="267746"/>
    <lineage>
        <taxon>Bacteria</taxon>
        <taxon>Bacillati</taxon>
        <taxon>Bacillota</taxon>
        <taxon>Bacilli</taxon>
        <taxon>Bacillales</taxon>
        <taxon>Paenibacillaceae</taxon>
        <taxon>Aneurinibacillus group</taxon>
        <taxon>Aneurinibacillus</taxon>
    </lineage>
</organism>
<keyword evidence="1 3" id="KW-0808">Transferase</keyword>
<dbReference type="InterPro" id="IPR020916">
    <property type="entry name" value="Gln_gamma-glutamylTfrase_bac"/>
</dbReference>
<reference evidence="3 4" key="1">
    <citation type="submission" date="2019-07" db="EMBL/GenBank/DDBJ databases">
        <title>Whole genome shotgun sequence of Aneurinibacillus danicus NBRC 102444.</title>
        <authorList>
            <person name="Hosoyama A."/>
            <person name="Uohara A."/>
            <person name="Ohji S."/>
            <person name="Ichikawa N."/>
        </authorList>
    </citation>
    <scope>NUCLEOTIDE SEQUENCE [LARGE SCALE GENOMIC DNA]</scope>
    <source>
        <strain evidence="3 4">NBRC 102444</strain>
    </source>
</reference>
<accession>A0A511V7L3</accession>
<dbReference type="HAMAP" id="MF_00727">
    <property type="entry name" value="Tgl"/>
    <property type="match status" value="1"/>
</dbReference>
<keyword evidence="4" id="KW-1185">Reference proteome</keyword>
<evidence type="ECO:0000256" key="2">
    <source>
        <dbReference type="ARBA" id="ARBA00022969"/>
    </source>
</evidence>
<evidence type="ECO:0000256" key="1">
    <source>
        <dbReference type="ARBA" id="ARBA00022679"/>
    </source>
</evidence>
<dbReference type="NCBIfam" id="NF002869">
    <property type="entry name" value="PRK03187.1"/>
    <property type="match status" value="1"/>
</dbReference>
<dbReference type="AlphaFoldDB" id="A0A511V7L3"/>
<gene>
    <name evidence="3" type="primary">tgl</name>
    <name evidence="3" type="ORF">ADA01nite_23670</name>
</gene>
<sequence length="277" mass="31402">MIQIADALLDSSMVELEASFSGLKRRILEHMAASPIPYRYPSLSVVRFEMKLRSHIVEAAKKLNESGADFATFEESRCNPRYWILTEKGGFRLRENAEPAEAMEDIFKNGRSYGFECATAIVIVYYKAIIDSIGRQKFNRLFSSILLYDGVYDEDLGLKWYKTEEYLPGDVLYFKNPDHNPETPEWQGENVVLLEDNRYFAHGIGIKTGEQIIAALNKKRKPGATVSAYLQEGAARPDFAYLAQYDDQEGAVSIRNHRASGNRFIIARIGSATYIKA</sequence>
<name>A0A511V7L3_9BACL</name>
<dbReference type="RefSeq" id="WP_246147311.1">
    <property type="nucleotide sequence ID" value="NZ_BJXX01000103.1"/>
</dbReference>
<evidence type="ECO:0000313" key="3">
    <source>
        <dbReference type="EMBL" id="GEN34907.1"/>
    </source>
</evidence>
<evidence type="ECO:0000313" key="4">
    <source>
        <dbReference type="Proteomes" id="UP000321157"/>
    </source>
</evidence>
<dbReference type="EMBL" id="BJXX01000103">
    <property type="protein sequence ID" value="GEN34907.1"/>
    <property type="molecule type" value="Genomic_DNA"/>
</dbReference>
<dbReference type="GO" id="GO:0030435">
    <property type="term" value="P:sporulation resulting in formation of a cellular spore"/>
    <property type="evidence" value="ECO:0007669"/>
    <property type="project" value="UniProtKB-KW"/>
</dbReference>
<dbReference type="GO" id="GO:0003810">
    <property type="term" value="F:protein-glutamine gamma-glutamyltransferase activity"/>
    <property type="evidence" value="ECO:0007669"/>
    <property type="project" value="InterPro"/>
</dbReference>
<protein>
    <submittedName>
        <fullName evidence="3">Protein-glutamine gamma-glutamyltransferase</fullName>
    </submittedName>
</protein>
<dbReference type="Pfam" id="PF20085">
    <property type="entry name" value="TGL"/>
    <property type="match status" value="1"/>
</dbReference>
<dbReference type="Proteomes" id="UP000321157">
    <property type="component" value="Unassembled WGS sequence"/>
</dbReference>
<proteinExistence type="inferred from homology"/>